<accession>A0A1A8WRL3</accession>
<evidence type="ECO:0000256" key="2">
    <source>
        <dbReference type="SAM" id="MobiDB-lite"/>
    </source>
</evidence>
<keyword evidence="3" id="KW-0812">Transmembrane</keyword>
<feature type="region of interest" description="Disordered" evidence="2">
    <location>
        <begin position="598"/>
        <end position="639"/>
    </location>
</feature>
<feature type="compositionally biased region" description="Low complexity" evidence="2">
    <location>
        <begin position="350"/>
        <end position="367"/>
    </location>
</feature>
<organism evidence="4 5">
    <name type="scientific">Plasmodium ovale curtisi</name>
    <dbReference type="NCBI Taxonomy" id="864141"/>
    <lineage>
        <taxon>Eukaryota</taxon>
        <taxon>Sar</taxon>
        <taxon>Alveolata</taxon>
        <taxon>Apicomplexa</taxon>
        <taxon>Aconoidasida</taxon>
        <taxon>Haemosporida</taxon>
        <taxon>Plasmodiidae</taxon>
        <taxon>Plasmodium</taxon>
        <taxon>Plasmodium (Plasmodium)</taxon>
    </lineage>
</organism>
<feature type="compositionally biased region" description="Polar residues" evidence="2">
    <location>
        <begin position="615"/>
        <end position="632"/>
    </location>
</feature>
<protein>
    <submittedName>
        <fullName evidence="4">STP1 protein</fullName>
    </submittedName>
</protein>
<feature type="compositionally biased region" description="Low complexity" evidence="2">
    <location>
        <begin position="430"/>
        <end position="453"/>
    </location>
</feature>
<feature type="region of interest" description="Disordered" evidence="2">
    <location>
        <begin position="382"/>
        <end position="468"/>
    </location>
</feature>
<gene>
    <name evidence="4" type="ORF">POVCU2_0084910</name>
</gene>
<evidence type="ECO:0000313" key="4">
    <source>
        <dbReference type="EMBL" id="SBS93960.1"/>
    </source>
</evidence>
<evidence type="ECO:0000256" key="3">
    <source>
        <dbReference type="SAM" id="Phobius"/>
    </source>
</evidence>
<dbReference type="AlphaFoldDB" id="A0A1A8WRL3"/>
<feature type="compositionally biased region" description="Polar residues" evidence="2">
    <location>
        <begin position="255"/>
        <end position="272"/>
    </location>
</feature>
<feature type="compositionally biased region" description="Polar residues" evidence="2">
    <location>
        <begin position="297"/>
        <end position="319"/>
    </location>
</feature>
<feature type="region of interest" description="Disordered" evidence="2">
    <location>
        <begin position="563"/>
        <end position="582"/>
    </location>
</feature>
<dbReference type="EMBL" id="FLQU01001665">
    <property type="protein sequence ID" value="SBS93960.1"/>
    <property type="molecule type" value="Genomic_DNA"/>
</dbReference>
<reference evidence="5" key="1">
    <citation type="submission" date="2016-05" db="EMBL/GenBank/DDBJ databases">
        <authorList>
            <person name="Naeem Raeece"/>
        </authorList>
    </citation>
    <scope>NUCLEOTIDE SEQUENCE [LARGE SCALE GENOMIC DNA]</scope>
</reference>
<evidence type="ECO:0000256" key="1">
    <source>
        <dbReference type="SAM" id="Coils"/>
    </source>
</evidence>
<keyword evidence="3" id="KW-1133">Transmembrane helix</keyword>
<feature type="coiled-coil region" evidence="1">
    <location>
        <begin position="838"/>
        <end position="865"/>
    </location>
</feature>
<name>A0A1A8WRL3_PLAOA</name>
<keyword evidence="3" id="KW-0472">Membrane</keyword>
<feature type="compositionally biased region" description="Polar residues" evidence="2">
    <location>
        <begin position="206"/>
        <end position="216"/>
    </location>
</feature>
<feature type="compositionally biased region" description="Basic and acidic residues" evidence="2">
    <location>
        <begin position="598"/>
        <end position="614"/>
    </location>
</feature>
<feature type="region of interest" description="Disordered" evidence="2">
    <location>
        <begin position="206"/>
        <end position="369"/>
    </location>
</feature>
<keyword evidence="1" id="KW-0175">Coiled coil</keyword>
<proteinExistence type="predicted"/>
<feature type="compositionally biased region" description="Polar residues" evidence="2">
    <location>
        <begin position="540"/>
        <end position="553"/>
    </location>
</feature>
<sequence>MADDPGYTTITHGMHVGVFLAMIEGNIKNLIRKYGHKNCGLMYEELCKEIQKVIAANKKIVFQYMDPLGKKKWTSDWERQRNGFLNKLFEEEGFINKCLPKKYPNNQSLYQLLSKHIKFCKEKDEHLSAIGKSREYSVCLKYNTWIIAETSSFTSEFLQNVNIHKIKTVKNYFSTKGHPQGHDPLLAYRNIKLDCEIYNPKSTRYQQIPVKNTPKNSLHPPIVSDRHQKSRGKGGRSMPDGDGGIKKTKPDVQVLPQTKSPASDTQASSLTKTKVDYPANGEHTNLKTEGTGPPINAQVTTGKPTEATNIKPQSPQQLPESPRSISPKDSPVAKVLEPPSSAIKDQGIVSDSTPSTTSATSDTTHSTQNIQSSLVPDVSLAQTQPPAVATVTDQYSKEPTPPDPVSKSTNQDVSLTAALGPALAPSQVATSNSSTSETSSTTTSSTITLTPGSPLAQDPHLPTPSTQPIVTTSIATTFTQTTTSVSVPPTITVSAISTTPITSIIGITSTTGGITEPNAPLKTIAGSQDPNIASPKKQDGTLSPNSGNKSQTNTTAKLNDILLLVPSSGPPPGLHSGASPGGPASVFPASHVVVTKPDDNKIIKLPKKTSEQSKDSTQVTSTSLPEGTQPSGKPSIKPTKFPPLTSIIPTIVIILATIALLFLLYKYTPIGLFLGRKRRRKKRDLRKIFVAPEEPTYESPYKTMHKWDNNNLGKQIMENDIQMKLLEIKRYKQAIQKKKKKNKTTLIEVHMNVLEEYKNDEWELHKGDFLEICLRGFINEESDTYSKLPNSELTVNNTNKHKTIEDIQKQDILWNNWIENHRNILEQWKEKEWFHILKNKWRNKQKKYKEKNNKLRENILNEQKKHSIVSQKDIWKQWISKQATLTDIFNKEDWFKSIVYVQDKEKDNYHINDYNNISVTSKTGLKNENMNHEHGRSKNIIQKFMVQIHMMVLEECIKEDIIKHKELCIDNFIEDIHNQNNYDEKRNIPQCDTDDFNVLEFEEIHTSKNK</sequence>
<dbReference type="Proteomes" id="UP000078560">
    <property type="component" value="Unassembled WGS sequence"/>
</dbReference>
<feature type="region of interest" description="Disordered" evidence="2">
    <location>
        <begin position="510"/>
        <end position="553"/>
    </location>
</feature>
<feature type="transmembrane region" description="Helical" evidence="3">
    <location>
        <begin position="647"/>
        <end position="674"/>
    </location>
</feature>
<evidence type="ECO:0000313" key="5">
    <source>
        <dbReference type="Proteomes" id="UP000078560"/>
    </source>
</evidence>